<dbReference type="InterPro" id="IPR001810">
    <property type="entry name" value="F-box_dom"/>
</dbReference>
<reference evidence="2" key="2">
    <citation type="submission" date="2022-01" db="EMBL/GenBank/DDBJ databases">
        <authorList>
            <person name="Yamashiro T."/>
            <person name="Shiraishi A."/>
            <person name="Satake H."/>
            <person name="Nakayama K."/>
        </authorList>
    </citation>
    <scope>NUCLEOTIDE SEQUENCE</scope>
</reference>
<feature type="domain" description="F-box" evidence="1">
    <location>
        <begin position="1"/>
        <end position="45"/>
    </location>
</feature>
<dbReference type="CDD" id="cd22157">
    <property type="entry name" value="F-box_AtFBW1-like"/>
    <property type="match status" value="1"/>
</dbReference>
<accession>A0ABQ5AQB0</accession>
<comment type="caution">
    <text evidence="2">The sequence shown here is derived from an EMBL/GenBank/DDBJ whole genome shotgun (WGS) entry which is preliminary data.</text>
</comment>
<evidence type="ECO:0000313" key="2">
    <source>
        <dbReference type="EMBL" id="GJT03687.1"/>
    </source>
</evidence>
<dbReference type="InterPro" id="IPR006527">
    <property type="entry name" value="F-box-assoc_dom_typ1"/>
</dbReference>
<sequence length="446" mass="50234">MSDHIPFEIQSEIMERLPIKSLIQFRCVSKPWKSLIDSSKFITNYHRIQQHHHLLVSYANPQNISDRYYVSIVDDDTFPQQKFSLTVPASVNQLNRPTIVGSSQGLVCFYDILAHPDGSRTNTAVIWNPVIKKSVTISVPDDLGSPYSTAVGFGVTPDTSDPKLVKVSFDRSLGYWGVFDTVVEVFTLSTMAWKRLTTNLPRNSTIFEDNQVVIDRFTYWRANAYHQRFGDPHYKGLDQIMSFDMIAEEFNELDLPDSFACNHDLFISKARESLVVVEMKWVGGNQVLSVWMMEHGDPKSLTKKFTINTTNDVNEVLGSRKSGEPLIGMIEDDAEPLIGMREDDAERDEHIGLCVYESCSGHINSIGITDIDNSCNEALIGMIEDDADAEPEHVGLCVYEPGHINSIGITEREDSCNDYDNGDIANVDDNRLLLEQARLKCSYSGN</sequence>
<dbReference type="SMART" id="SM00256">
    <property type="entry name" value="FBOX"/>
    <property type="match status" value="1"/>
</dbReference>
<dbReference type="InterPro" id="IPR036047">
    <property type="entry name" value="F-box-like_dom_sf"/>
</dbReference>
<dbReference type="Pfam" id="PF00646">
    <property type="entry name" value="F-box"/>
    <property type="match status" value="1"/>
</dbReference>
<dbReference type="SUPFAM" id="SSF81383">
    <property type="entry name" value="F-box domain"/>
    <property type="match status" value="1"/>
</dbReference>
<evidence type="ECO:0000313" key="3">
    <source>
        <dbReference type="Proteomes" id="UP001151760"/>
    </source>
</evidence>
<protein>
    <submittedName>
        <fullName evidence="2">F-box domain-containing protein</fullName>
    </submittedName>
</protein>
<keyword evidence="3" id="KW-1185">Reference proteome</keyword>
<evidence type="ECO:0000259" key="1">
    <source>
        <dbReference type="PROSITE" id="PS50181"/>
    </source>
</evidence>
<reference evidence="2" key="1">
    <citation type="journal article" date="2022" name="Int. J. Mol. Sci.">
        <title>Draft Genome of Tanacetum Coccineum: Genomic Comparison of Closely Related Tanacetum-Family Plants.</title>
        <authorList>
            <person name="Yamashiro T."/>
            <person name="Shiraishi A."/>
            <person name="Nakayama K."/>
            <person name="Satake H."/>
        </authorList>
    </citation>
    <scope>NUCLEOTIDE SEQUENCE</scope>
</reference>
<dbReference type="InterPro" id="IPR017451">
    <property type="entry name" value="F-box-assoc_interact_dom"/>
</dbReference>
<dbReference type="Pfam" id="PF07734">
    <property type="entry name" value="FBA_1"/>
    <property type="match status" value="1"/>
</dbReference>
<dbReference type="PANTHER" id="PTHR31672">
    <property type="entry name" value="BNACNNG10540D PROTEIN"/>
    <property type="match status" value="1"/>
</dbReference>
<dbReference type="PROSITE" id="PS50181">
    <property type="entry name" value="FBOX"/>
    <property type="match status" value="1"/>
</dbReference>
<dbReference type="Gene3D" id="1.20.1280.50">
    <property type="match status" value="1"/>
</dbReference>
<name>A0ABQ5AQB0_9ASTR</name>
<dbReference type="PANTHER" id="PTHR31672:SF10">
    <property type="entry name" value="F-BOX DOMAIN-CONTAINING PROTEIN"/>
    <property type="match status" value="1"/>
</dbReference>
<organism evidence="2 3">
    <name type="scientific">Tanacetum coccineum</name>
    <dbReference type="NCBI Taxonomy" id="301880"/>
    <lineage>
        <taxon>Eukaryota</taxon>
        <taxon>Viridiplantae</taxon>
        <taxon>Streptophyta</taxon>
        <taxon>Embryophyta</taxon>
        <taxon>Tracheophyta</taxon>
        <taxon>Spermatophyta</taxon>
        <taxon>Magnoliopsida</taxon>
        <taxon>eudicotyledons</taxon>
        <taxon>Gunneridae</taxon>
        <taxon>Pentapetalae</taxon>
        <taxon>asterids</taxon>
        <taxon>campanulids</taxon>
        <taxon>Asterales</taxon>
        <taxon>Asteraceae</taxon>
        <taxon>Asteroideae</taxon>
        <taxon>Anthemideae</taxon>
        <taxon>Anthemidinae</taxon>
        <taxon>Tanacetum</taxon>
    </lineage>
</organism>
<gene>
    <name evidence="2" type="ORF">Tco_0838149</name>
</gene>
<dbReference type="NCBIfam" id="TIGR01640">
    <property type="entry name" value="F_box_assoc_1"/>
    <property type="match status" value="1"/>
</dbReference>
<proteinExistence type="predicted"/>
<dbReference type="EMBL" id="BQNB010012448">
    <property type="protein sequence ID" value="GJT03687.1"/>
    <property type="molecule type" value="Genomic_DNA"/>
</dbReference>
<dbReference type="Proteomes" id="UP001151760">
    <property type="component" value="Unassembled WGS sequence"/>
</dbReference>
<dbReference type="InterPro" id="IPR050796">
    <property type="entry name" value="SCF_F-box_component"/>
</dbReference>